<dbReference type="InterPro" id="IPR022210">
    <property type="entry name" value="TF_GCR1-like"/>
</dbReference>
<sequence>RWDVFGEKPPNFADRSSWYTTKIIPGDLKAPDEELSSQTESKWVDRTFGSINFVSSKVLRTMRKSVSRLMDFLSYLGIRSREREAGTGRALATHYLSRLPRAFMRAVAGFSQAPGGEGDLAAQIAVNNQQRERGDMRRQVFVPMDEEGFVRWHQPRDDATSNPVHHAAPSFSRLLSGNPGPEGGMSSSLGVSGEGRSSSVNVSATSASPSSRPAGCLDGCPEDLLLPTMGSVDSVWRERHNGLMGRDGKRRPSVIELEARSGKKWRYNTALKTRWSDRKKIMLAIRDEA</sequence>
<evidence type="ECO:0000313" key="3">
    <source>
        <dbReference type="EMBL" id="OXV08246.1"/>
    </source>
</evidence>
<feature type="non-terminal residue" evidence="3">
    <location>
        <position position="1"/>
    </location>
</feature>
<keyword evidence="4" id="KW-1185">Reference proteome</keyword>
<feature type="compositionally biased region" description="Low complexity" evidence="1">
    <location>
        <begin position="196"/>
        <end position="213"/>
    </location>
</feature>
<dbReference type="GO" id="GO:0003677">
    <property type="term" value="F:DNA binding"/>
    <property type="evidence" value="ECO:0007669"/>
    <property type="project" value="InterPro"/>
</dbReference>
<dbReference type="InterPro" id="IPR038279">
    <property type="entry name" value="Ndc10_dom2_sf"/>
</dbReference>
<evidence type="ECO:0000256" key="1">
    <source>
        <dbReference type="SAM" id="MobiDB-lite"/>
    </source>
</evidence>
<proteinExistence type="predicted"/>
<dbReference type="Pfam" id="PF12550">
    <property type="entry name" value="GCR1_C"/>
    <property type="match status" value="1"/>
</dbReference>
<reference evidence="3 4" key="1">
    <citation type="journal article" date="2015" name="Environ. Microbiol.">
        <title>Metagenome sequence of Elaphomyces granulatus from sporocarp tissue reveals Ascomycota ectomycorrhizal fingerprints of genome expansion and a Proteobacteria-rich microbiome.</title>
        <authorList>
            <person name="Quandt C.A."/>
            <person name="Kohler A."/>
            <person name="Hesse C.N."/>
            <person name="Sharpton T.J."/>
            <person name="Martin F."/>
            <person name="Spatafora J.W."/>
        </authorList>
    </citation>
    <scope>NUCLEOTIDE SEQUENCE [LARGE SCALE GENOMIC DNA]</scope>
    <source>
        <strain evidence="3 4">OSC145934</strain>
    </source>
</reference>
<protein>
    <recommendedName>
        <fullName evidence="2">Transcription activator GCR1-like domain-containing protein</fullName>
    </recommendedName>
</protein>
<evidence type="ECO:0000313" key="4">
    <source>
        <dbReference type="Proteomes" id="UP000243515"/>
    </source>
</evidence>
<organism evidence="3 4">
    <name type="scientific">Elaphomyces granulatus</name>
    <dbReference type="NCBI Taxonomy" id="519963"/>
    <lineage>
        <taxon>Eukaryota</taxon>
        <taxon>Fungi</taxon>
        <taxon>Dikarya</taxon>
        <taxon>Ascomycota</taxon>
        <taxon>Pezizomycotina</taxon>
        <taxon>Eurotiomycetes</taxon>
        <taxon>Eurotiomycetidae</taxon>
        <taxon>Eurotiales</taxon>
        <taxon>Elaphomycetaceae</taxon>
        <taxon>Elaphomyces</taxon>
    </lineage>
</organism>
<dbReference type="EMBL" id="NPHW01004229">
    <property type="protein sequence ID" value="OXV08246.1"/>
    <property type="molecule type" value="Genomic_DNA"/>
</dbReference>
<dbReference type="Proteomes" id="UP000243515">
    <property type="component" value="Unassembled WGS sequence"/>
</dbReference>
<dbReference type="OrthoDB" id="5103085at2759"/>
<gene>
    <name evidence="3" type="ORF">Egran_03994</name>
</gene>
<comment type="caution">
    <text evidence="3">The sequence shown here is derived from an EMBL/GenBank/DDBJ whole genome shotgun (WGS) entry which is preliminary data.</text>
</comment>
<feature type="region of interest" description="Disordered" evidence="1">
    <location>
        <begin position="155"/>
        <end position="216"/>
    </location>
</feature>
<accession>A0A232LVV1</accession>
<evidence type="ECO:0000259" key="2">
    <source>
        <dbReference type="Pfam" id="PF12550"/>
    </source>
</evidence>
<feature type="domain" description="Transcription activator GCR1-like" evidence="2">
    <location>
        <begin position="227"/>
        <end position="287"/>
    </location>
</feature>
<dbReference type="Gene3D" id="1.10.443.20">
    <property type="entry name" value="Centromere DNA-binding protein complex CBF3 subunit, domain 2"/>
    <property type="match status" value="1"/>
</dbReference>
<dbReference type="AlphaFoldDB" id="A0A232LVV1"/>
<name>A0A232LVV1_9EURO</name>